<dbReference type="GO" id="GO:0005524">
    <property type="term" value="F:ATP binding"/>
    <property type="evidence" value="ECO:0007669"/>
    <property type="project" value="UniProtKB-KW"/>
</dbReference>
<dbReference type="SUPFAM" id="SSF52540">
    <property type="entry name" value="P-loop containing nucleoside triphosphate hydrolases"/>
    <property type="match status" value="1"/>
</dbReference>
<accession>A0A9P1CH98</accession>
<dbReference type="PANTHER" id="PTHR11384">
    <property type="entry name" value="ATP-BINDING CASSETTE, SUB-FAMILY D MEMBER"/>
    <property type="match status" value="1"/>
</dbReference>
<dbReference type="EMBL" id="CAMXCT020001448">
    <property type="protein sequence ID" value="CAL1143611.1"/>
    <property type="molecule type" value="Genomic_DNA"/>
</dbReference>
<evidence type="ECO:0000256" key="5">
    <source>
        <dbReference type="ARBA" id="ARBA00022840"/>
    </source>
</evidence>
<name>A0A9P1CH98_9DINO</name>
<evidence type="ECO:0000256" key="2">
    <source>
        <dbReference type="ARBA" id="ARBA00022448"/>
    </source>
</evidence>
<dbReference type="InterPro" id="IPR011527">
    <property type="entry name" value="ABC1_TM_dom"/>
</dbReference>
<dbReference type="Gene3D" id="2.130.10.30">
    <property type="entry name" value="Regulator of chromosome condensation 1/beta-lactamase-inhibitor protein II"/>
    <property type="match status" value="2"/>
</dbReference>
<dbReference type="Pfam" id="PF06472">
    <property type="entry name" value="ABC_membrane_2"/>
    <property type="match status" value="1"/>
</dbReference>
<evidence type="ECO:0000313" key="13">
    <source>
        <dbReference type="Proteomes" id="UP001152797"/>
    </source>
</evidence>
<keyword evidence="7" id="KW-0472">Membrane</keyword>
<comment type="similarity">
    <text evidence="1">Belongs to the ABC transporter superfamily. ABCD family. Peroxisomal fatty acyl CoA transporter (TC 3.A.1.203) subfamily.</text>
</comment>
<evidence type="ECO:0000256" key="4">
    <source>
        <dbReference type="ARBA" id="ARBA00022741"/>
    </source>
</evidence>
<evidence type="ECO:0000256" key="7">
    <source>
        <dbReference type="ARBA" id="ARBA00023136"/>
    </source>
</evidence>
<dbReference type="InterPro" id="IPR050835">
    <property type="entry name" value="ABC_transporter_sub-D"/>
</dbReference>
<dbReference type="CDD" id="cd03223">
    <property type="entry name" value="ABCD_peroxisomal_ALDP"/>
    <property type="match status" value="1"/>
</dbReference>
<gene>
    <name evidence="11" type="ORF">C1SCF055_LOCUS17240</name>
</gene>
<keyword evidence="5 12" id="KW-0067">ATP-binding</keyword>
<dbReference type="GO" id="GO:0140359">
    <property type="term" value="F:ABC-type transporter activity"/>
    <property type="evidence" value="ECO:0007669"/>
    <property type="project" value="InterPro"/>
</dbReference>
<dbReference type="InterPro" id="IPR003593">
    <property type="entry name" value="AAA+_ATPase"/>
</dbReference>
<evidence type="ECO:0000256" key="3">
    <source>
        <dbReference type="ARBA" id="ARBA00022692"/>
    </source>
</evidence>
<keyword evidence="13" id="KW-1185">Reference proteome</keyword>
<dbReference type="InterPro" id="IPR009091">
    <property type="entry name" value="RCC1/BLIP-II"/>
</dbReference>
<dbReference type="Proteomes" id="UP001152797">
    <property type="component" value="Unassembled WGS sequence"/>
</dbReference>
<dbReference type="SMART" id="SM00382">
    <property type="entry name" value="AAA"/>
    <property type="match status" value="1"/>
</dbReference>
<keyword evidence="6" id="KW-1133">Transmembrane helix</keyword>
<reference evidence="11" key="1">
    <citation type="submission" date="2022-10" db="EMBL/GenBank/DDBJ databases">
        <authorList>
            <person name="Chen Y."/>
            <person name="Dougan E. K."/>
            <person name="Chan C."/>
            <person name="Rhodes N."/>
            <person name="Thang M."/>
        </authorList>
    </citation>
    <scope>NUCLEOTIDE SEQUENCE</scope>
</reference>
<dbReference type="PRINTS" id="PR00633">
    <property type="entry name" value="RCCNDNSATION"/>
</dbReference>
<feature type="domain" description="ABC transmembrane type-1" evidence="10">
    <location>
        <begin position="537"/>
        <end position="718"/>
    </location>
</feature>
<dbReference type="PROSITE" id="PS50012">
    <property type="entry name" value="RCC1_3"/>
    <property type="match status" value="1"/>
</dbReference>
<sequence>MVSAGGLTVLLRSDGSAVACGSNILGQCNIPLLEKGSTYTQVSAGADHLVLLRSDGRAVACGYNDHGQCNVPPADGTCYSQVSAGGLHTVFLRHDGQAVACGNNYHGQCRIPPLEEDITYTQVSAGMRHTVLLRSDGQAVSCGNNDDGQRRVPALKEGMSYRQVSAGMYHSVFLRSDGQAVACGSNDHGQCEIPPLAEGLSYIQVSAGGDHTVLLRSDCSAVACGMNDDGECNVPQLDGEVSYLQVSAGICHTVLLRSDGLAAACGLNLEGQCDIPTPEPLNGYTWDHSHMPLGRDLVLQLGYIREDKHMLTCSNLAGHEMLRLSTSGSDLAWHTQKRIAHELLVNLRSLRVVLPDGRLLEPLLDSDLGSPSPKVDPAMELEKPLTSSHVPSSALKAFYRLARWAWEDPQRGRRTGALSIAVFLLLLGEVAAAGRYSVVQKNLITALQAKNAKVFHRGLWHVGRIILCISPIIALREYAAGMLSMMCRTSLTSRLALGYLMPMSASCVSSGKVSQSCPYYTLTLTGQIDNPDQRICQDVSSCVSASVSFAQDLVRTCLSIATFAPVLYAISPRACLGGMIYAVSGTLLAARGFGTWLGFYQMKSVQHEADLRYKLIRVRENAESIAFFEGGAAEWSKFNGAFQELLRTMYKSVLLTTGYSMVNRTFHWATFAVIPMLVGPAYLEGKIEFGVISQATMAFNIILEALTLAMHRLESLSDLSVRLRRLEHLEDALNDRRSGGIHGSELQGSLLRFKQVTLRTPTHRDVPPKVLFEKLSFEVSEGQSLLVSGESGIGKSSLLRAAAGLWKDGAGTIELCGRSSVFFMPQKPYMFLGSLKDQLLYPCVAHEIPEDAIRDALRRVRLEDLLQEHGLWEVKDWASLLSLGQQQRINFAWVLLRPSISFALMDECTSACDPANEFHLYRLLQEHLRGYVSVGHRPSLQDFHSHVLWLRRSETNGNPVDISFLNMIEFQRLNK</sequence>
<dbReference type="GO" id="GO:0016020">
    <property type="term" value="C:membrane"/>
    <property type="evidence" value="ECO:0007669"/>
    <property type="project" value="InterPro"/>
</dbReference>
<reference evidence="12 13" key="2">
    <citation type="submission" date="2024-05" db="EMBL/GenBank/DDBJ databases">
        <authorList>
            <person name="Chen Y."/>
            <person name="Shah S."/>
            <person name="Dougan E. K."/>
            <person name="Thang M."/>
            <person name="Chan C."/>
        </authorList>
    </citation>
    <scope>NUCLEOTIDE SEQUENCE [LARGE SCALE GENOMIC DNA]</scope>
</reference>
<dbReference type="SUPFAM" id="SSF90123">
    <property type="entry name" value="ABC transporter transmembrane region"/>
    <property type="match status" value="1"/>
</dbReference>
<dbReference type="AlphaFoldDB" id="A0A9P1CH98"/>
<organism evidence="11">
    <name type="scientific">Cladocopium goreaui</name>
    <dbReference type="NCBI Taxonomy" id="2562237"/>
    <lineage>
        <taxon>Eukaryota</taxon>
        <taxon>Sar</taxon>
        <taxon>Alveolata</taxon>
        <taxon>Dinophyceae</taxon>
        <taxon>Suessiales</taxon>
        <taxon>Symbiodiniaceae</taxon>
        <taxon>Cladocopium</taxon>
    </lineage>
</organism>
<dbReference type="Pfam" id="PF00005">
    <property type="entry name" value="ABC_tran"/>
    <property type="match status" value="1"/>
</dbReference>
<dbReference type="PROSITE" id="PS50893">
    <property type="entry name" value="ABC_TRANSPORTER_2"/>
    <property type="match status" value="1"/>
</dbReference>
<dbReference type="PROSITE" id="PS50929">
    <property type="entry name" value="ABC_TM1F"/>
    <property type="match status" value="1"/>
</dbReference>
<dbReference type="PANTHER" id="PTHR11384:SF55">
    <property type="entry name" value="ATP-BINDING CASSETTE TRANSPORTER"/>
    <property type="match status" value="1"/>
</dbReference>
<protein>
    <submittedName>
        <fullName evidence="12">Uncharacterized ABC transporter ATP-binding protein sll0182</fullName>
    </submittedName>
</protein>
<evidence type="ECO:0000313" key="11">
    <source>
        <dbReference type="EMBL" id="CAI3990236.1"/>
    </source>
</evidence>
<dbReference type="Pfam" id="PF13540">
    <property type="entry name" value="RCC1_2"/>
    <property type="match status" value="4"/>
</dbReference>
<evidence type="ECO:0000313" key="12">
    <source>
        <dbReference type="EMBL" id="CAL4777548.1"/>
    </source>
</evidence>
<keyword evidence="3" id="KW-0812">Transmembrane</keyword>
<evidence type="ECO:0000256" key="8">
    <source>
        <dbReference type="PROSITE-ProRule" id="PRU00235"/>
    </source>
</evidence>
<proteinExistence type="inferred from homology"/>
<evidence type="ECO:0000256" key="1">
    <source>
        <dbReference type="ARBA" id="ARBA00008575"/>
    </source>
</evidence>
<feature type="repeat" description="RCC1" evidence="8">
    <location>
        <begin position="178"/>
        <end position="218"/>
    </location>
</feature>
<dbReference type="PROSITE" id="PS00626">
    <property type="entry name" value="RCC1_2"/>
    <property type="match status" value="2"/>
</dbReference>
<comment type="caution">
    <text evidence="11">The sequence shown here is derived from an EMBL/GenBank/DDBJ whole genome shotgun (WGS) entry which is preliminary data.</text>
</comment>
<dbReference type="InterPro" id="IPR003439">
    <property type="entry name" value="ABC_transporter-like_ATP-bd"/>
</dbReference>
<evidence type="ECO:0000259" key="9">
    <source>
        <dbReference type="PROSITE" id="PS50893"/>
    </source>
</evidence>
<dbReference type="Gene3D" id="1.20.1560.10">
    <property type="entry name" value="ABC transporter type 1, transmembrane domain"/>
    <property type="match status" value="1"/>
</dbReference>
<dbReference type="InterPro" id="IPR027417">
    <property type="entry name" value="P-loop_NTPase"/>
</dbReference>
<dbReference type="EMBL" id="CAMXCT010001448">
    <property type="protein sequence ID" value="CAI3990236.1"/>
    <property type="molecule type" value="Genomic_DNA"/>
</dbReference>
<evidence type="ECO:0000259" key="10">
    <source>
        <dbReference type="PROSITE" id="PS50929"/>
    </source>
</evidence>
<keyword evidence="2" id="KW-0813">Transport</keyword>
<dbReference type="InterPro" id="IPR036640">
    <property type="entry name" value="ABC1_TM_sf"/>
</dbReference>
<keyword evidence="4" id="KW-0547">Nucleotide-binding</keyword>
<dbReference type="EMBL" id="CAMXCT030001448">
    <property type="protein sequence ID" value="CAL4777548.1"/>
    <property type="molecule type" value="Genomic_DNA"/>
</dbReference>
<dbReference type="OrthoDB" id="422637at2759"/>
<dbReference type="Gene3D" id="3.40.50.300">
    <property type="entry name" value="P-loop containing nucleotide triphosphate hydrolases"/>
    <property type="match status" value="1"/>
</dbReference>
<dbReference type="GO" id="GO:0016887">
    <property type="term" value="F:ATP hydrolysis activity"/>
    <property type="evidence" value="ECO:0007669"/>
    <property type="project" value="InterPro"/>
</dbReference>
<evidence type="ECO:0000256" key="6">
    <source>
        <dbReference type="ARBA" id="ARBA00022989"/>
    </source>
</evidence>
<feature type="domain" description="ABC transporter" evidence="9">
    <location>
        <begin position="751"/>
        <end position="975"/>
    </location>
</feature>
<dbReference type="InterPro" id="IPR000408">
    <property type="entry name" value="Reg_chr_condens"/>
</dbReference>
<dbReference type="SUPFAM" id="SSF50985">
    <property type="entry name" value="RCC1/BLIP-II"/>
    <property type="match status" value="1"/>
</dbReference>